<accession>A0A507FGH7</accession>
<dbReference type="EMBL" id="QEAP01000126">
    <property type="protein sequence ID" value="TPX74428.1"/>
    <property type="molecule type" value="Genomic_DNA"/>
</dbReference>
<dbReference type="OrthoDB" id="2550922at2759"/>
<dbReference type="Pfam" id="PF01730">
    <property type="entry name" value="UreF"/>
    <property type="match status" value="1"/>
</dbReference>
<organism evidence="4 5">
    <name type="scientific">Chytriomyces confervae</name>
    <dbReference type="NCBI Taxonomy" id="246404"/>
    <lineage>
        <taxon>Eukaryota</taxon>
        <taxon>Fungi</taxon>
        <taxon>Fungi incertae sedis</taxon>
        <taxon>Chytridiomycota</taxon>
        <taxon>Chytridiomycota incertae sedis</taxon>
        <taxon>Chytridiomycetes</taxon>
        <taxon>Chytridiales</taxon>
        <taxon>Chytriomycetaceae</taxon>
        <taxon>Chytriomyces</taxon>
    </lineage>
</organism>
<dbReference type="Gene3D" id="1.10.4190.10">
    <property type="entry name" value="Urease accessory protein UreF"/>
    <property type="match status" value="1"/>
</dbReference>
<dbReference type="PANTHER" id="PTHR33620">
    <property type="entry name" value="UREASE ACCESSORY PROTEIN F"/>
    <property type="match status" value="1"/>
</dbReference>
<dbReference type="Proteomes" id="UP000320333">
    <property type="component" value="Unassembled WGS sequence"/>
</dbReference>
<dbReference type="AlphaFoldDB" id="A0A507FGH7"/>
<evidence type="ECO:0000256" key="2">
    <source>
        <dbReference type="ARBA" id="ARBA00023186"/>
    </source>
</evidence>
<proteinExistence type="inferred from homology"/>
<gene>
    <name evidence="4" type="ORF">CcCBS67573_g04307</name>
</gene>
<keyword evidence="2" id="KW-0143">Chaperone</keyword>
<sequence>MDSSWLLLLLGDSALPTGGFVASSGLEAFTSAFGFSQSEMPKVHVFMRSNMSAFAYAALPFVTQTFLAVSNGGMRAPAADPAINHDSSTTHMHQNATDDSVDIVAQLDSSFDAMVASNQIAARASRAQGAAFVALLDRAFLGVPMGSLDDRKLRLAKDMRKRVRGGKSPGHLPICFALLCACLGVSLSDTQSLFLFHHTRSLVSAAVRLNIYGPYEGQRQMLLLGAHASHVLKQVRDRMDAIEMSMVQEPSQEQSCVNEEDEYDRMMRVFKGPLYREVELAKRQSVQTGVMVELVQGLHDRLYSRLFNS</sequence>
<evidence type="ECO:0000256" key="1">
    <source>
        <dbReference type="ARBA" id="ARBA00022988"/>
    </source>
</evidence>
<dbReference type="STRING" id="246404.A0A507FGH7"/>
<dbReference type="PANTHER" id="PTHR33620:SF1">
    <property type="entry name" value="UREASE ACCESSORY PROTEIN F"/>
    <property type="match status" value="1"/>
</dbReference>
<evidence type="ECO:0000313" key="4">
    <source>
        <dbReference type="EMBL" id="TPX74428.1"/>
    </source>
</evidence>
<comment type="similarity">
    <text evidence="3">Belongs to the UreF family.</text>
</comment>
<keyword evidence="5" id="KW-1185">Reference proteome</keyword>
<comment type="caution">
    <text evidence="4">The sequence shown here is derived from an EMBL/GenBank/DDBJ whole genome shotgun (WGS) entry which is preliminary data.</text>
</comment>
<evidence type="ECO:0000256" key="3">
    <source>
        <dbReference type="ARBA" id="ARBA00046339"/>
    </source>
</evidence>
<dbReference type="InterPro" id="IPR002639">
    <property type="entry name" value="UreF"/>
</dbReference>
<dbReference type="InterPro" id="IPR038277">
    <property type="entry name" value="UreF_sf"/>
</dbReference>
<reference evidence="4 5" key="1">
    <citation type="journal article" date="2019" name="Sci. Rep.">
        <title>Comparative genomics of chytrid fungi reveal insights into the obligate biotrophic and pathogenic lifestyle of Synchytrium endobioticum.</title>
        <authorList>
            <person name="van de Vossenberg B.T.L.H."/>
            <person name="Warris S."/>
            <person name="Nguyen H.D.T."/>
            <person name="van Gent-Pelzer M.P.E."/>
            <person name="Joly D.L."/>
            <person name="van de Geest H.C."/>
            <person name="Bonants P.J.M."/>
            <person name="Smith D.S."/>
            <person name="Levesque C.A."/>
            <person name="van der Lee T.A.J."/>
        </authorList>
    </citation>
    <scope>NUCLEOTIDE SEQUENCE [LARGE SCALE GENOMIC DNA]</scope>
    <source>
        <strain evidence="4 5">CBS 675.73</strain>
    </source>
</reference>
<keyword evidence="1" id="KW-0996">Nickel insertion</keyword>
<evidence type="ECO:0000313" key="5">
    <source>
        <dbReference type="Proteomes" id="UP000320333"/>
    </source>
</evidence>
<protein>
    <submittedName>
        <fullName evidence="4">Uncharacterized protein</fullName>
    </submittedName>
</protein>
<name>A0A507FGH7_9FUNG</name>
<dbReference type="GO" id="GO:0016151">
    <property type="term" value="F:nickel cation binding"/>
    <property type="evidence" value="ECO:0007669"/>
    <property type="project" value="InterPro"/>
</dbReference>